<sequence>MQEASNYPEKSFGNLGPETPPAKERFGVQSLLNAISNLPMFISSTLVEEDMQMLRSM</sequence>
<name>A0AAV4NY01_9ARAC</name>
<organism evidence="2 3">
    <name type="scientific">Caerostris darwini</name>
    <dbReference type="NCBI Taxonomy" id="1538125"/>
    <lineage>
        <taxon>Eukaryota</taxon>
        <taxon>Metazoa</taxon>
        <taxon>Ecdysozoa</taxon>
        <taxon>Arthropoda</taxon>
        <taxon>Chelicerata</taxon>
        <taxon>Arachnida</taxon>
        <taxon>Araneae</taxon>
        <taxon>Araneomorphae</taxon>
        <taxon>Entelegynae</taxon>
        <taxon>Araneoidea</taxon>
        <taxon>Araneidae</taxon>
        <taxon>Caerostris</taxon>
    </lineage>
</organism>
<evidence type="ECO:0000313" key="3">
    <source>
        <dbReference type="Proteomes" id="UP001054837"/>
    </source>
</evidence>
<accession>A0AAV4NY01</accession>
<evidence type="ECO:0000256" key="1">
    <source>
        <dbReference type="SAM" id="MobiDB-lite"/>
    </source>
</evidence>
<feature type="region of interest" description="Disordered" evidence="1">
    <location>
        <begin position="1"/>
        <end position="23"/>
    </location>
</feature>
<dbReference type="Proteomes" id="UP001054837">
    <property type="component" value="Unassembled WGS sequence"/>
</dbReference>
<proteinExistence type="predicted"/>
<reference evidence="2 3" key="1">
    <citation type="submission" date="2021-06" db="EMBL/GenBank/DDBJ databases">
        <title>Caerostris darwini draft genome.</title>
        <authorList>
            <person name="Kono N."/>
            <person name="Arakawa K."/>
        </authorList>
    </citation>
    <scope>NUCLEOTIDE SEQUENCE [LARGE SCALE GENOMIC DNA]</scope>
</reference>
<protein>
    <submittedName>
        <fullName evidence="2">Uncharacterized protein</fullName>
    </submittedName>
</protein>
<dbReference type="AlphaFoldDB" id="A0AAV4NY01"/>
<evidence type="ECO:0000313" key="2">
    <source>
        <dbReference type="EMBL" id="GIX88623.1"/>
    </source>
</evidence>
<keyword evidence="3" id="KW-1185">Reference proteome</keyword>
<feature type="non-terminal residue" evidence="2">
    <location>
        <position position="57"/>
    </location>
</feature>
<gene>
    <name evidence="2" type="ORF">CDAR_586621</name>
</gene>
<comment type="caution">
    <text evidence="2">The sequence shown here is derived from an EMBL/GenBank/DDBJ whole genome shotgun (WGS) entry which is preliminary data.</text>
</comment>
<dbReference type="EMBL" id="BPLQ01002095">
    <property type="protein sequence ID" value="GIX88623.1"/>
    <property type="molecule type" value="Genomic_DNA"/>
</dbReference>